<dbReference type="GO" id="GO:0016616">
    <property type="term" value="F:oxidoreductase activity, acting on the CH-OH group of donors, NAD or NADP as acceptor"/>
    <property type="evidence" value="ECO:0007669"/>
    <property type="project" value="TreeGrafter"/>
</dbReference>
<dbReference type="PROSITE" id="PS00061">
    <property type="entry name" value="ADH_SHORT"/>
    <property type="match status" value="1"/>
</dbReference>
<dbReference type="GO" id="GO:0006633">
    <property type="term" value="P:fatty acid biosynthetic process"/>
    <property type="evidence" value="ECO:0007669"/>
    <property type="project" value="TreeGrafter"/>
</dbReference>
<dbReference type="InterPro" id="IPR036291">
    <property type="entry name" value="NAD(P)-bd_dom_sf"/>
</dbReference>
<dbReference type="PRINTS" id="PR00080">
    <property type="entry name" value="SDRFAMILY"/>
</dbReference>
<dbReference type="NCBIfam" id="NF005559">
    <property type="entry name" value="PRK07231.1"/>
    <property type="match status" value="1"/>
</dbReference>
<evidence type="ECO:0000256" key="2">
    <source>
        <dbReference type="ARBA" id="ARBA00023002"/>
    </source>
</evidence>
<dbReference type="PANTHER" id="PTHR42760">
    <property type="entry name" value="SHORT-CHAIN DEHYDROGENASES/REDUCTASES FAMILY MEMBER"/>
    <property type="match status" value="1"/>
</dbReference>
<dbReference type="InterPro" id="IPR002347">
    <property type="entry name" value="SDR_fam"/>
</dbReference>
<keyword evidence="4" id="KW-1185">Reference proteome</keyword>
<dbReference type="FunFam" id="3.40.50.720:FF:000084">
    <property type="entry name" value="Short-chain dehydrogenase reductase"/>
    <property type="match status" value="1"/>
</dbReference>
<dbReference type="AlphaFoldDB" id="A0A939MIN1"/>
<protein>
    <submittedName>
        <fullName evidence="3">SDR family oxidoreductase</fullName>
    </submittedName>
</protein>
<dbReference type="SUPFAM" id="SSF51735">
    <property type="entry name" value="NAD(P)-binding Rossmann-fold domains"/>
    <property type="match status" value="1"/>
</dbReference>
<dbReference type="CDD" id="cd05233">
    <property type="entry name" value="SDR_c"/>
    <property type="match status" value="1"/>
</dbReference>
<name>A0A939MIN1_9MICO</name>
<keyword evidence="2" id="KW-0560">Oxidoreductase</keyword>
<sequence>MSEENSRGSQTLEGRVAIVTGGGNGMGECTAATLAARGAQVVILDPDVENARRVVDHIVENGGRAEFHPTDVTDEEAIRDAIDRIVSRHGRIDVLDNNAAVLSLTRGDGTVLDTSHDLFMRSLGANLGGPFLMSKHVIPVMLRSGGGSIVNIASLSGILGELNLTAYGVTKAGVLQLTRAIATQFGGKGIRCNAVAPSYVTTSNNRNYSPQEVADAYLRNTPSGELVAPQDVAEAVAFLASDAARQINGHVIPVDGGLVAASPVTPDYRDAMGL</sequence>
<dbReference type="Proteomes" id="UP000664382">
    <property type="component" value="Unassembled WGS sequence"/>
</dbReference>
<dbReference type="EMBL" id="JAGDYM010000005">
    <property type="protein sequence ID" value="MBO1901433.1"/>
    <property type="molecule type" value="Genomic_DNA"/>
</dbReference>
<evidence type="ECO:0000256" key="1">
    <source>
        <dbReference type="ARBA" id="ARBA00006484"/>
    </source>
</evidence>
<comment type="caution">
    <text evidence="3">The sequence shown here is derived from an EMBL/GenBank/DDBJ whole genome shotgun (WGS) entry which is preliminary data.</text>
</comment>
<gene>
    <name evidence="3" type="ORF">J4H92_05660</name>
</gene>
<dbReference type="InterPro" id="IPR020904">
    <property type="entry name" value="Sc_DH/Rdtase_CS"/>
</dbReference>
<evidence type="ECO:0000313" key="4">
    <source>
        <dbReference type="Proteomes" id="UP000664382"/>
    </source>
</evidence>
<dbReference type="Pfam" id="PF13561">
    <property type="entry name" value="adh_short_C2"/>
    <property type="match status" value="1"/>
</dbReference>
<dbReference type="Gene3D" id="3.40.50.720">
    <property type="entry name" value="NAD(P)-binding Rossmann-like Domain"/>
    <property type="match status" value="1"/>
</dbReference>
<reference evidence="3" key="1">
    <citation type="submission" date="2021-03" db="EMBL/GenBank/DDBJ databases">
        <title>Leucobacter chromiisoli sp. nov., isolated from chromium-containing soil of chemical plant.</title>
        <authorList>
            <person name="Xu Z."/>
        </authorList>
    </citation>
    <scope>NUCLEOTIDE SEQUENCE</scope>
    <source>
        <strain evidence="3">S27</strain>
    </source>
</reference>
<organism evidence="3 4">
    <name type="scientific">Leucobacter weissii</name>
    <dbReference type="NCBI Taxonomy" id="1983706"/>
    <lineage>
        <taxon>Bacteria</taxon>
        <taxon>Bacillati</taxon>
        <taxon>Actinomycetota</taxon>
        <taxon>Actinomycetes</taxon>
        <taxon>Micrococcales</taxon>
        <taxon>Microbacteriaceae</taxon>
        <taxon>Leucobacter</taxon>
    </lineage>
</organism>
<dbReference type="PRINTS" id="PR00081">
    <property type="entry name" value="GDHRDH"/>
</dbReference>
<dbReference type="PANTHER" id="PTHR42760:SF122">
    <property type="entry name" value="NAD(P)-BINDING PROTEIN"/>
    <property type="match status" value="1"/>
</dbReference>
<dbReference type="GO" id="GO:0048038">
    <property type="term" value="F:quinone binding"/>
    <property type="evidence" value="ECO:0007669"/>
    <property type="project" value="TreeGrafter"/>
</dbReference>
<dbReference type="RefSeq" id="WP_208097007.1">
    <property type="nucleotide sequence ID" value="NZ_JAGDYM010000005.1"/>
</dbReference>
<accession>A0A939MIN1</accession>
<proteinExistence type="inferred from homology"/>
<comment type="similarity">
    <text evidence="1">Belongs to the short-chain dehydrogenases/reductases (SDR) family.</text>
</comment>
<evidence type="ECO:0000313" key="3">
    <source>
        <dbReference type="EMBL" id="MBO1901433.1"/>
    </source>
</evidence>